<dbReference type="PANTHER" id="PTHR12521">
    <property type="entry name" value="PROTEIN C6ORF130"/>
    <property type="match status" value="1"/>
</dbReference>
<dbReference type="PANTHER" id="PTHR12521:SF0">
    <property type="entry name" value="ADP-RIBOSE GLYCOHYDROLASE OARD1"/>
    <property type="match status" value="1"/>
</dbReference>
<dbReference type="AlphaFoldDB" id="A0A6A1XMZ0"/>
<dbReference type="CDD" id="cd02901">
    <property type="entry name" value="Macro_Poa1p-like"/>
    <property type="match status" value="1"/>
</dbReference>
<comment type="catalytic activity">
    <reaction evidence="1">
        <text>an N-(ADP-alpha-D-ribosyl)-thymidine in DNA + H2O = a thymidine in DNA + ADP-D-ribose</text>
        <dbReference type="Rhea" id="RHEA:71655"/>
        <dbReference type="Rhea" id="RHEA-COMP:13556"/>
        <dbReference type="Rhea" id="RHEA-COMP:18051"/>
        <dbReference type="ChEBI" id="CHEBI:15377"/>
        <dbReference type="ChEBI" id="CHEBI:57967"/>
        <dbReference type="ChEBI" id="CHEBI:137386"/>
        <dbReference type="ChEBI" id="CHEBI:191199"/>
    </reaction>
    <physiologicalReaction direction="left-to-right" evidence="1">
        <dbReference type="Rhea" id="RHEA:71656"/>
    </physiologicalReaction>
</comment>
<dbReference type="Gene3D" id="3.40.220.10">
    <property type="entry name" value="Leucine Aminopeptidase, subunit E, domain 1"/>
    <property type="match status" value="1"/>
</dbReference>
<dbReference type="GO" id="GO:0140291">
    <property type="term" value="P:peptidyl-glutamate ADP-deribosylation"/>
    <property type="evidence" value="ECO:0007669"/>
    <property type="project" value="TreeGrafter"/>
</dbReference>
<dbReference type="InterPro" id="IPR043472">
    <property type="entry name" value="Macro_dom-like"/>
</dbReference>
<sequence length="355" mass="40829">MKYVIGDLLSAEAQALVNTVNTVGVMGKGIALQFKEKYPSNFNHYLTACKNNQLVPGKLIITKESTTDSGEKIIINFPTKTVWYKKSQYSYIESGLDALVKAIKEYNIKSIAIPPLGCGNGGLNWDIVKSMMEGRLSELTDVDIQIFEPNEAVKEVLKNQEFKGDVKLTDARALILYTLFYYELCGGEYSSLFVANKIAFFFKRLREPCFAKLKFTKDFFGPYSVGVDHLIKSLNGKYLRGMEQMNAKPFETLELDYSKKDEISAYIKKQLKVEQVDRLKQLLKLIDGYQSALSLEVLASVDFIRSEYPNINEEETIKQMKEWSDRKRKLCLDKYISKAYRHLEEHSNRYFFNNK</sequence>
<dbReference type="PROSITE" id="PS51154">
    <property type="entry name" value="MACRO"/>
    <property type="match status" value="1"/>
</dbReference>
<gene>
    <name evidence="2" type="ORF">F3B53_03500</name>
</gene>
<dbReference type="InterPro" id="IPR050892">
    <property type="entry name" value="ADP-ribose_metab_enzymes"/>
</dbReference>
<organism evidence="2 3">
    <name type="scientific">Bacteroides ovatus</name>
    <dbReference type="NCBI Taxonomy" id="28116"/>
    <lineage>
        <taxon>Bacteria</taxon>
        <taxon>Pseudomonadati</taxon>
        <taxon>Bacteroidota</taxon>
        <taxon>Bacteroidia</taxon>
        <taxon>Bacteroidales</taxon>
        <taxon>Bacteroidaceae</taxon>
        <taxon>Bacteroides</taxon>
    </lineage>
</organism>
<evidence type="ECO:0000256" key="1">
    <source>
        <dbReference type="ARBA" id="ARBA00035885"/>
    </source>
</evidence>
<name>A0A6A1XMZ0_BACOV</name>
<protein>
    <submittedName>
        <fullName evidence="2">Macro domain-containing protein</fullName>
    </submittedName>
</protein>
<accession>A0A6A1XMZ0</accession>
<dbReference type="InterPro" id="IPR002589">
    <property type="entry name" value="Macro_dom"/>
</dbReference>
<proteinExistence type="predicted"/>
<dbReference type="EMBL" id="VWFC01000003">
    <property type="protein sequence ID" value="KAB1329957.1"/>
    <property type="molecule type" value="Genomic_DNA"/>
</dbReference>
<comment type="caution">
    <text evidence="2">The sequence shown here is derived from an EMBL/GenBank/DDBJ whole genome shotgun (WGS) entry which is preliminary data.</text>
</comment>
<dbReference type="SUPFAM" id="SSF52949">
    <property type="entry name" value="Macro domain-like"/>
    <property type="match status" value="1"/>
</dbReference>
<dbReference type="SMART" id="SM00506">
    <property type="entry name" value="A1pp"/>
    <property type="match status" value="1"/>
</dbReference>
<dbReference type="Pfam" id="PF01661">
    <property type="entry name" value="Macro"/>
    <property type="match status" value="1"/>
</dbReference>
<evidence type="ECO:0000313" key="2">
    <source>
        <dbReference type="EMBL" id="KAB1329957.1"/>
    </source>
</evidence>
<reference evidence="2 3" key="1">
    <citation type="journal article" date="2019" name="Nat. Med.">
        <title>A library of human gut bacterial isolates paired with longitudinal multiomics data enables mechanistic microbiome research.</title>
        <authorList>
            <person name="Poyet M."/>
            <person name="Groussin M."/>
            <person name="Gibbons S.M."/>
            <person name="Avila-Pacheco J."/>
            <person name="Jiang X."/>
            <person name="Kearney S.M."/>
            <person name="Perrotta A.R."/>
            <person name="Berdy B."/>
            <person name="Zhao S."/>
            <person name="Lieberman T.D."/>
            <person name="Swanson P.K."/>
            <person name="Smith M."/>
            <person name="Roesemann S."/>
            <person name="Alexander J.E."/>
            <person name="Rich S.A."/>
            <person name="Livny J."/>
            <person name="Vlamakis H."/>
            <person name="Clish C."/>
            <person name="Bullock K."/>
            <person name="Deik A."/>
            <person name="Scott J."/>
            <person name="Pierce K.A."/>
            <person name="Xavier R.J."/>
            <person name="Alm E.J."/>
        </authorList>
    </citation>
    <scope>NUCLEOTIDE SEQUENCE [LARGE SCALE GENOMIC DNA]</scope>
    <source>
        <strain evidence="2 3">BIOML-A2</strain>
    </source>
</reference>
<evidence type="ECO:0000313" key="3">
    <source>
        <dbReference type="Proteomes" id="UP000375690"/>
    </source>
</evidence>
<dbReference type="Proteomes" id="UP000375690">
    <property type="component" value="Unassembled WGS sequence"/>
</dbReference>